<comment type="caution">
    <text evidence="1">The sequence shown here is derived from an EMBL/GenBank/DDBJ whole genome shotgun (WGS) entry which is preliminary data.</text>
</comment>
<dbReference type="AlphaFoldDB" id="A0A9X9WSB3"/>
<protein>
    <submittedName>
        <fullName evidence="1">DUF2703 domain-containing protein</fullName>
    </submittedName>
</protein>
<dbReference type="Proteomes" id="UP001138751">
    <property type="component" value="Unassembled WGS sequence"/>
</dbReference>
<gene>
    <name evidence="1" type="ORF">GXW76_02545</name>
</gene>
<evidence type="ECO:0000313" key="1">
    <source>
        <dbReference type="EMBL" id="MBR0670042.1"/>
    </source>
</evidence>
<accession>A0A9X9WSB3</accession>
<sequence>MAQLSIVWQRLVTEGATCPRCDGTQGQLMRAVATLRSALAPLGIEPVLTVKELDETTFRAAPGESNRIWISGKSLEEWVGAQSGSSQCCSVCGDAECRTTELGGTVYEEVPERLIVQAGLMAASRMVGDVRPDSSCCQAGDCCAG</sequence>
<proteinExistence type="predicted"/>
<organism evidence="1 2">
    <name type="scientific">Neoroseomonas soli</name>
    <dbReference type="NCBI Taxonomy" id="1081025"/>
    <lineage>
        <taxon>Bacteria</taxon>
        <taxon>Pseudomonadati</taxon>
        <taxon>Pseudomonadota</taxon>
        <taxon>Alphaproteobacteria</taxon>
        <taxon>Acetobacterales</taxon>
        <taxon>Acetobacteraceae</taxon>
        <taxon>Neoroseomonas</taxon>
    </lineage>
</organism>
<evidence type="ECO:0000313" key="2">
    <source>
        <dbReference type="Proteomes" id="UP001138751"/>
    </source>
</evidence>
<dbReference type="RefSeq" id="WP_211860418.1">
    <property type="nucleotide sequence ID" value="NZ_JAAEDM010000004.1"/>
</dbReference>
<keyword evidence="2" id="KW-1185">Reference proteome</keyword>
<dbReference type="EMBL" id="JAAEDM010000004">
    <property type="protein sequence ID" value="MBR0670042.1"/>
    <property type="molecule type" value="Genomic_DNA"/>
</dbReference>
<reference evidence="1" key="2">
    <citation type="journal article" date="2021" name="Syst. Appl. Microbiol.">
        <title>Roseomonas hellenica sp. nov., isolated from roots of wild-growing Alkanna tinctoria.</title>
        <authorList>
            <person name="Rat A."/>
            <person name="Naranjo H.D."/>
            <person name="Lebbe L."/>
            <person name="Cnockaert M."/>
            <person name="Krigas N."/>
            <person name="Grigoriadou K."/>
            <person name="Maloupa E."/>
            <person name="Willems A."/>
        </authorList>
    </citation>
    <scope>NUCLEOTIDE SEQUENCE</scope>
    <source>
        <strain evidence="1">LMG 31231</strain>
    </source>
</reference>
<dbReference type="InterPro" id="IPR021219">
    <property type="entry name" value="DUF2703"/>
</dbReference>
<reference evidence="1" key="1">
    <citation type="submission" date="2020-01" db="EMBL/GenBank/DDBJ databases">
        <authorList>
            <person name="Rat A."/>
        </authorList>
    </citation>
    <scope>NUCLEOTIDE SEQUENCE</scope>
    <source>
        <strain evidence="1">LMG 31231</strain>
    </source>
</reference>
<dbReference type="Pfam" id="PF10865">
    <property type="entry name" value="DUF2703"/>
    <property type="match status" value="1"/>
</dbReference>
<name>A0A9X9WSB3_9PROT</name>